<feature type="chain" id="PRO_5040780730" evidence="1">
    <location>
        <begin position="22"/>
        <end position="316"/>
    </location>
</feature>
<evidence type="ECO:0000313" key="3">
    <source>
        <dbReference type="Proteomes" id="UP001239397"/>
    </source>
</evidence>
<organism evidence="2 3">
    <name type="scientific">Amycolatopsis mongoliensis</name>
    <dbReference type="NCBI Taxonomy" id="715475"/>
    <lineage>
        <taxon>Bacteria</taxon>
        <taxon>Bacillati</taxon>
        <taxon>Actinomycetota</taxon>
        <taxon>Actinomycetes</taxon>
        <taxon>Pseudonocardiales</taxon>
        <taxon>Pseudonocardiaceae</taxon>
        <taxon>Amycolatopsis</taxon>
    </lineage>
</organism>
<dbReference type="NCBIfam" id="NF040526">
    <property type="entry name" value="SCO0930_lipo"/>
    <property type="match status" value="1"/>
</dbReference>
<dbReference type="EMBL" id="CP127295">
    <property type="protein sequence ID" value="WIX97636.1"/>
    <property type="molecule type" value="Genomic_DNA"/>
</dbReference>
<gene>
    <name evidence="2" type="ORF">QRX60_26460</name>
</gene>
<protein>
    <submittedName>
        <fullName evidence="2">SCO0930 family lipoprotein</fullName>
    </submittedName>
</protein>
<accession>A0A9Y2JHU4</accession>
<proteinExistence type="predicted"/>
<dbReference type="PROSITE" id="PS51257">
    <property type="entry name" value="PROKAR_LIPOPROTEIN"/>
    <property type="match status" value="1"/>
</dbReference>
<dbReference type="KEGG" id="amog:QRX60_26460"/>
<dbReference type="InterPro" id="IPR005297">
    <property type="entry name" value="Lipoprotein_repeat"/>
</dbReference>
<dbReference type="PANTHER" id="PTHR39335">
    <property type="entry name" value="BLL4220 PROTEIN"/>
    <property type="match status" value="1"/>
</dbReference>
<dbReference type="InterPro" id="IPR047910">
    <property type="entry name" value="SCO0930-like"/>
</dbReference>
<name>A0A9Y2JHU4_9PSEU</name>
<dbReference type="RefSeq" id="WP_285994138.1">
    <property type="nucleotide sequence ID" value="NZ_CP127295.1"/>
</dbReference>
<keyword evidence="3" id="KW-1185">Reference proteome</keyword>
<dbReference type="PANTHER" id="PTHR39335:SF1">
    <property type="entry name" value="BLL4220 PROTEIN"/>
    <property type="match status" value="1"/>
</dbReference>
<sequence length="316" mass="32000">MNRARPSAAAVAAVAGLVLVAACGTNPYATSGQAVSLGAQQQLSASTVQANSGAGQAQLVASTVDGLGAVLTDAEGHTLYRYAKDIAKPSKATCVGTCAETWPPLISDSPALFSGVEAQLVSLVTRPDGRKQVTVGGWPLYRYAKDTGSGVALGQNVSADWAAITPTGEKAEASAASRPAAPTTLGTADIGGLGPVLTDQAGRTLYLFTKDSRGSGESTCDGACARTWPPLLADSRITVAEDIDTGLVGQITRADGSRQVTVGGWPVYTYAKDGGPGEAAGHGVGNTWYAVEPNGCKVDPARRPDTSVKTASTGGY</sequence>
<dbReference type="AlphaFoldDB" id="A0A9Y2JHU4"/>
<dbReference type="Pfam" id="PF03640">
    <property type="entry name" value="Lipoprotein_15"/>
    <property type="match status" value="4"/>
</dbReference>
<keyword evidence="1" id="KW-0732">Signal</keyword>
<dbReference type="GO" id="GO:0043448">
    <property type="term" value="P:alkane catabolic process"/>
    <property type="evidence" value="ECO:0007669"/>
    <property type="project" value="TreeGrafter"/>
</dbReference>
<keyword evidence="2" id="KW-0449">Lipoprotein</keyword>
<dbReference type="Proteomes" id="UP001239397">
    <property type="component" value="Chromosome"/>
</dbReference>
<feature type="signal peptide" evidence="1">
    <location>
        <begin position="1"/>
        <end position="21"/>
    </location>
</feature>
<evidence type="ECO:0000313" key="2">
    <source>
        <dbReference type="EMBL" id="WIX97636.1"/>
    </source>
</evidence>
<evidence type="ECO:0000256" key="1">
    <source>
        <dbReference type="SAM" id="SignalP"/>
    </source>
</evidence>
<reference evidence="2 3" key="1">
    <citation type="submission" date="2023-06" db="EMBL/GenBank/DDBJ databases">
        <authorList>
            <person name="Oyuntsetseg B."/>
            <person name="Kim S.B."/>
        </authorList>
    </citation>
    <scope>NUCLEOTIDE SEQUENCE [LARGE SCALE GENOMIC DNA]</scope>
    <source>
        <strain evidence="2 3">4-36</strain>
    </source>
</reference>